<comment type="caution">
    <text evidence="12">The sequence shown here is derived from an EMBL/GenBank/DDBJ whole genome shotgun (WGS) entry which is preliminary data.</text>
</comment>
<dbReference type="GO" id="GO:0051321">
    <property type="term" value="P:meiotic cell cycle"/>
    <property type="evidence" value="ECO:0007669"/>
    <property type="project" value="UniProtKB-KW"/>
</dbReference>
<feature type="compositionally biased region" description="Basic residues" evidence="10">
    <location>
        <begin position="1093"/>
        <end position="1114"/>
    </location>
</feature>
<evidence type="ECO:0000313" key="12">
    <source>
        <dbReference type="EMBL" id="CAH2352910.1"/>
    </source>
</evidence>
<dbReference type="InterPro" id="IPR044998">
    <property type="entry name" value="Timeless"/>
</dbReference>
<dbReference type="OrthoDB" id="310853at2759"/>
<dbReference type="GO" id="GO:0031298">
    <property type="term" value="C:replication fork protection complex"/>
    <property type="evidence" value="ECO:0007669"/>
    <property type="project" value="TreeGrafter"/>
</dbReference>
<reference evidence="12" key="1">
    <citation type="submission" date="2022-03" db="EMBL/GenBank/DDBJ databases">
        <authorList>
            <person name="Legras J.-L."/>
            <person name="Devillers H."/>
            <person name="Grondin C."/>
        </authorList>
    </citation>
    <scope>NUCLEOTIDE SEQUENCE</scope>
    <source>
        <strain evidence="12">CLIB 1423</strain>
    </source>
</reference>
<evidence type="ECO:0000259" key="11">
    <source>
        <dbReference type="Pfam" id="PF04821"/>
    </source>
</evidence>
<feature type="compositionally biased region" description="Acidic residues" evidence="10">
    <location>
        <begin position="1138"/>
        <end position="1147"/>
    </location>
</feature>
<comment type="similarity">
    <text evidence="2">Belongs to the timeless family.</text>
</comment>
<dbReference type="PANTHER" id="PTHR22940">
    <property type="entry name" value="TIMEOUT/TIMELESS-2"/>
    <property type="match status" value="1"/>
</dbReference>
<organism evidence="12 13">
    <name type="scientific">[Candida] railenensis</name>
    <dbReference type="NCBI Taxonomy" id="45579"/>
    <lineage>
        <taxon>Eukaryota</taxon>
        <taxon>Fungi</taxon>
        <taxon>Dikarya</taxon>
        <taxon>Ascomycota</taxon>
        <taxon>Saccharomycotina</taxon>
        <taxon>Pichiomycetes</taxon>
        <taxon>Debaryomycetaceae</taxon>
        <taxon>Kurtzmaniella</taxon>
    </lineage>
</organism>
<keyword evidence="7" id="KW-0539">Nucleus</keyword>
<evidence type="ECO:0000256" key="10">
    <source>
        <dbReference type="SAM" id="MobiDB-lite"/>
    </source>
</evidence>
<evidence type="ECO:0000256" key="7">
    <source>
        <dbReference type="ARBA" id="ARBA00023242"/>
    </source>
</evidence>
<protein>
    <recommendedName>
        <fullName evidence="3">Topoisomerase 1-associated factor 1</fullName>
    </recommendedName>
</protein>
<dbReference type="Pfam" id="PF04821">
    <property type="entry name" value="TIMELESS"/>
    <property type="match status" value="1"/>
</dbReference>
<dbReference type="GO" id="GO:0043111">
    <property type="term" value="P:replication fork arrest"/>
    <property type="evidence" value="ECO:0007669"/>
    <property type="project" value="TreeGrafter"/>
</dbReference>
<feature type="region of interest" description="Disordered" evidence="10">
    <location>
        <begin position="24"/>
        <end position="59"/>
    </location>
</feature>
<dbReference type="GO" id="GO:0000076">
    <property type="term" value="P:DNA replication checkpoint signaling"/>
    <property type="evidence" value="ECO:0007669"/>
    <property type="project" value="TreeGrafter"/>
</dbReference>
<feature type="compositionally biased region" description="Acidic residues" evidence="10">
    <location>
        <begin position="1217"/>
        <end position="1227"/>
    </location>
</feature>
<keyword evidence="8" id="KW-0469">Meiosis</keyword>
<evidence type="ECO:0000256" key="9">
    <source>
        <dbReference type="ARBA" id="ARBA00023306"/>
    </source>
</evidence>
<feature type="region of interest" description="Disordered" evidence="10">
    <location>
        <begin position="1217"/>
        <end position="1276"/>
    </location>
</feature>
<evidence type="ECO:0000256" key="3">
    <source>
        <dbReference type="ARBA" id="ARBA00021529"/>
    </source>
</evidence>
<evidence type="ECO:0000313" key="13">
    <source>
        <dbReference type="Proteomes" id="UP000837801"/>
    </source>
</evidence>
<keyword evidence="13" id="KW-1185">Reference proteome</keyword>
<dbReference type="InterPro" id="IPR006906">
    <property type="entry name" value="Timeless_N"/>
</dbReference>
<evidence type="ECO:0000256" key="1">
    <source>
        <dbReference type="ARBA" id="ARBA00004123"/>
    </source>
</evidence>
<dbReference type="PANTHER" id="PTHR22940:SF4">
    <property type="entry name" value="PROTEIN TIMELESS HOMOLOG"/>
    <property type="match status" value="1"/>
</dbReference>
<evidence type="ECO:0000256" key="6">
    <source>
        <dbReference type="ARBA" id="ARBA00023204"/>
    </source>
</evidence>
<keyword evidence="4" id="KW-0227">DNA damage</keyword>
<feature type="region of interest" description="Disordered" evidence="10">
    <location>
        <begin position="1093"/>
        <end position="1147"/>
    </location>
</feature>
<dbReference type="AlphaFoldDB" id="A0A9P0QP92"/>
<gene>
    <name evidence="12" type="ORF">CLIB1423_08S03928</name>
</gene>
<proteinExistence type="inferred from homology"/>
<feature type="region of interest" description="Disordered" evidence="10">
    <location>
        <begin position="693"/>
        <end position="717"/>
    </location>
</feature>
<feature type="domain" description="Timeless N-terminal" evidence="11">
    <location>
        <begin position="107"/>
        <end position="424"/>
    </location>
</feature>
<sequence>MSKIYNEPASEEFSEVDSELENFIVSDEEENTNVIRRDDATFNSGPVQPASQPDQEDGEMYKDRIVDMTNQLRPNESQTQKVLKAHISVLVSALGGPDYTSNQVPVPYKLGHDALACLKDIKRWIKAVDERTNTYDVALACADSGLLINDLIVILCQWESQQAKKNKPSQPQHKVRTMEKIMLSCLELLVLLTWPLELTPESSDSQRIAYPNLKKIQLTYKKEILAYNGGLTLKAVLRLILPIISKQRIDREPRDNAIIRMALFFIRNILYIEPANTSVSTKSRKELIQSDNLPLNVNRDDISISTVLSTFKKNKILVFLLTISGSLGSEFDRQMFGSCCLECIYLITRGVNPELIVKGKAENNEQERAVNNGKNVDTDVTGRSATTSSGLELQHLLNKETKRKQLQNSSVSTRHGRFGSLISIRGEEESIVVSGQEALLSTSRSIEKVDSTKKWHSRSTFKYDSDEYVHKESINLITTSSLLILREFLDQFLASGCFNNLIECISWILTSNGDLSYTDAYERATYFLVVAWFFEYKREKVVNIDDQIVSSDDETGYGSVGAGLNETNFVLLLSYCRLSYLSKDWNSLHVAMVCLREMLLISLRIFKSKNTEETNDEEALSDRELAEGIIHKLFESKSFLDLIIDIPKTAAKHSPDYLSVVVSVVHIVLKTFESFANEDIALYITTKRKQSKRKKKSQVNQEDDSTELEGRLNDNGLDRNTAAQFRDLIDGSDDEESINNHANIISRERKLDFKDTELRFFHPATVTTYIEYLSRFQDLTEEEILKTIWYFHRLFVVRKDYTNLYRLDFMQLLYKLRSSLSKSSKTWEQVDEFVYYFFKKFKKAMTRLPMAVELLFPRFEDTEYKTYLSTGDLYIKPEKKSTRKAPRLGKDLEFVRNFSLDDKFKIIVTILLQQEKESFVKWFVSELERIVQKRIFNGENNDEGEYENVSTMYLQAGDEFKRFLVGNSYVRVLSSLVGFELPYIVEETCSLPPSVKSSSLVQSIELIKKWIGLQPVIFDDGKEASFFLRVKENLNDEFDDVINYGDAEYDIYDDSIAFETKPKENTEGAYSNDLDDLDRLEEGLTRGVARVKKRKDKQVKKVPKRRDPSRRRPPKFNVNSDDEASSKVSKSSEFVRDSDDESDDELESEFFAREERLRKMLEESGGIVNPLQLEQFKKAWTSLESSGKAAPSTVSKAIESTSFVTKDLGDITDVAFEEEEEEEEEDFLGASERDATSSKSTTPDFAEESNNKRGPSVDEENLSRKKKRLVIDDDDE</sequence>
<keyword evidence="6" id="KW-0234">DNA repair</keyword>
<keyword evidence="9" id="KW-0131">Cell cycle</keyword>
<evidence type="ECO:0000256" key="8">
    <source>
        <dbReference type="ARBA" id="ARBA00023254"/>
    </source>
</evidence>
<evidence type="ECO:0000256" key="2">
    <source>
        <dbReference type="ARBA" id="ARBA00008174"/>
    </source>
</evidence>
<name>A0A9P0QP92_9ASCO</name>
<dbReference type="GO" id="GO:0006281">
    <property type="term" value="P:DNA repair"/>
    <property type="evidence" value="ECO:0007669"/>
    <property type="project" value="UniProtKB-KW"/>
</dbReference>
<dbReference type="GO" id="GO:0003677">
    <property type="term" value="F:DNA binding"/>
    <property type="evidence" value="ECO:0007669"/>
    <property type="project" value="TreeGrafter"/>
</dbReference>
<evidence type="ECO:0000256" key="5">
    <source>
        <dbReference type="ARBA" id="ARBA00022880"/>
    </source>
</evidence>
<evidence type="ECO:0000256" key="4">
    <source>
        <dbReference type="ARBA" id="ARBA00022763"/>
    </source>
</evidence>
<dbReference type="Proteomes" id="UP000837801">
    <property type="component" value="Unassembled WGS sequence"/>
</dbReference>
<accession>A0A9P0QP92</accession>
<keyword evidence="5" id="KW-0236">DNA replication inhibitor</keyword>
<dbReference type="EMBL" id="CAKXYY010000008">
    <property type="protein sequence ID" value="CAH2352910.1"/>
    <property type="molecule type" value="Genomic_DNA"/>
</dbReference>
<feature type="compositionally biased region" description="Polar residues" evidence="10">
    <location>
        <begin position="41"/>
        <end position="53"/>
    </location>
</feature>
<comment type="subcellular location">
    <subcellularLocation>
        <location evidence="1">Nucleus</location>
    </subcellularLocation>
</comment>